<evidence type="ECO:0000313" key="2">
    <source>
        <dbReference type="Proteomes" id="UP000254912"/>
    </source>
</evidence>
<dbReference type="GO" id="GO:0005829">
    <property type="term" value="C:cytosol"/>
    <property type="evidence" value="ECO:0007669"/>
    <property type="project" value="TreeGrafter"/>
</dbReference>
<gene>
    <name evidence="1" type="ORF">DFP99_0502</name>
</gene>
<dbReference type="SUPFAM" id="SSF56784">
    <property type="entry name" value="HAD-like"/>
    <property type="match status" value="1"/>
</dbReference>
<dbReference type="NCBIfam" id="TIGR00099">
    <property type="entry name" value="Cof-subfamily"/>
    <property type="match status" value="1"/>
</dbReference>
<dbReference type="NCBIfam" id="TIGR01484">
    <property type="entry name" value="HAD-SF-IIB"/>
    <property type="match status" value="1"/>
</dbReference>
<keyword evidence="2" id="KW-1185">Reference proteome</keyword>
<dbReference type="EMBL" id="QRAS01000001">
    <property type="protein sequence ID" value="RDL12074.1"/>
    <property type="molecule type" value="Genomic_DNA"/>
</dbReference>
<accession>A0A288QMW8</accession>
<proteinExistence type="predicted"/>
<evidence type="ECO:0000313" key="1">
    <source>
        <dbReference type="EMBL" id="RDL12074.1"/>
    </source>
</evidence>
<dbReference type="InterPro" id="IPR006379">
    <property type="entry name" value="HAD-SF_hydro_IIB"/>
</dbReference>
<dbReference type="SFLD" id="SFLDS00003">
    <property type="entry name" value="Haloacid_Dehalogenase"/>
    <property type="match status" value="1"/>
</dbReference>
<name>A0A288QMW8_9LACO</name>
<dbReference type="RefSeq" id="WP_070230130.1">
    <property type="nucleotide sequence ID" value="NZ_BJYO01000002.1"/>
</dbReference>
<dbReference type="GO" id="GO:0016791">
    <property type="term" value="F:phosphatase activity"/>
    <property type="evidence" value="ECO:0007669"/>
    <property type="project" value="UniProtKB-ARBA"/>
</dbReference>
<dbReference type="KEGG" id="wso:WSWS_00873"/>
<dbReference type="GO" id="GO:0000287">
    <property type="term" value="F:magnesium ion binding"/>
    <property type="evidence" value="ECO:0007669"/>
    <property type="project" value="TreeGrafter"/>
</dbReference>
<dbReference type="CDD" id="cd07516">
    <property type="entry name" value="HAD_Pase"/>
    <property type="match status" value="1"/>
</dbReference>
<organism evidence="1 2">
    <name type="scientific">Weissella soli</name>
    <dbReference type="NCBI Taxonomy" id="155866"/>
    <lineage>
        <taxon>Bacteria</taxon>
        <taxon>Bacillati</taxon>
        <taxon>Bacillota</taxon>
        <taxon>Bacilli</taxon>
        <taxon>Lactobacillales</taxon>
        <taxon>Lactobacillaceae</taxon>
        <taxon>Weissella</taxon>
    </lineage>
</organism>
<reference evidence="1 2" key="1">
    <citation type="submission" date="2018-07" db="EMBL/GenBank/DDBJ databases">
        <title>Genomic Encyclopedia of Type Strains, Phase III (KMG-III): the genomes of soil and plant-associated and newly described type strains.</title>
        <authorList>
            <person name="Whitman W."/>
        </authorList>
    </citation>
    <scope>NUCLEOTIDE SEQUENCE [LARGE SCALE GENOMIC DNA]</scope>
    <source>
        <strain evidence="1 2">CECT 7031</strain>
    </source>
</reference>
<dbReference type="PANTHER" id="PTHR10000:SF8">
    <property type="entry name" value="HAD SUPERFAMILY HYDROLASE-LIKE, TYPE 3"/>
    <property type="match status" value="1"/>
</dbReference>
<dbReference type="InterPro" id="IPR036412">
    <property type="entry name" value="HAD-like_sf"/>
</dbReference>
<dbReference type="SFLD" id="SFLDG01140">
    <property type="entry name" value="C2.B:_Phosphomannomutase_and_P"/>
    <property type="match status" value="1"/>
</dbReference>
<dbReference type="AlphaFoldDB" id="A0A288QMW8"/>
<dbReference type="PANTHER" id="PTHR10000">
    <property type="entry name" value="PHOSPHOSERINE PHOSPHATASE"/>
    <property type="match status" value="1"/>
</dbReference>
<dbReference type="Gene3D" id="3.30.1240.10">
    <property type="match status" value="1"/>
</dbReference>
<sequence length="282" mass="30565">MTYKMLVSDLDETLLNNDGTIHEANVKAIREAVAHGFKFVPNTGRSYTSVQDLLTTLGLRDQAGQFVISYNGGAIVENKDNQVLLARAMDLTLAQKVFDAGLVNDQVDVHIYTVDTLFIYNISPSDERYMHERGVSYEIVETTDLAFLQTQAPLMKVIFEHPDTDVQHAIHDAVLAAVGDTAVEATYSSGRYVEFNPKGVDKGNAALLLGEKLGIARDEIMAIGDNSNDIKMLEAVGLGVSVANGIPAVKAVADLVLERTNNEGAVAELLNTYVLHEGADQA</sequence>
<comment type="caution">
    <text evidence="1">The sequence shown here is derived from an EMBL/GenBank/DDBJ whole genome shotgun (WGS) entry which is preliminary data.</text>
</comment>
<dbReference type="InterPro" id="IPR000150">
    <property type="entry name" value="Cof"/>
</dbReference>
<dbReference type="Proteomes" id="UP000254912">
    <property type="component" value="Unassembled WGS sequence"/>
</dbReference>
<dbReference type="InterPro" id="IPR023214">
    <property type="entry name" value="HAD_sf"/>
</dbReference>
<dbReference type="GeneID" id="94546071"/>
<dbReference type="Gene3D" id="3.40.50.1000">
    <property type="entry name" value="HAD superfamily/HAD-like"/>
    <property type="match status" value="1"/>
</dbReference>
<protein>
    <submittedName>
        <fullName evidence="1">Uncharacterized protein</fullName>
    </submittedName>
</protein>
<dbReference type="Pfam" id="PF08282">
    <property type="entry name" value="Hydrolase_3"/>
    <property type="match status" value="1"/>
</dbReference>